<dbReference type="Pfam" id="PF04712">
    <property type="entry name" value="Radial_spoke"/>
    <property type="match status" value="1"/>
</dbReference>
<feature type="compositionally biased region" description="Acidic residues" evidence="11">
    <location>
        <begin position="155"/>
        <end position="180"/>
    </location>
</feature>
<keyword evidence="2" id="KW-0963">Cytoplasm</keyword>
<name>A0ABP0VVG9_9BRYO</name>
<sequence>MDSNLTLTLEALASCGCVIPSEHRAGLDISLKIKKMDAGLQSLAFWGRIFTTTGKDYLLAEGCVSAKRIGRKLNFDLKYYFSQNGVQWLDLQAPLTEERYELCKQCKGPFTGDPSNKFFVIPEPPQPSEFDEMIEPALIGDKSGSSPTDEKGTTLEEEQPEPVTEDESTAPATEDEDASDEPPGVGEEAKVIEDEEVVEGEEGEEGEGEEIPKGTEVPELERLAALMKMVDEDCGVVPYNALVMTPANVLVKNTTFSGPKFIDELDSYCHLFKGYHEAPISKDLPGTWSIHAIPLQRDVIVRSLLWPGYFMYYSDTGKDYGSGYFGMGEKNKDIAFCVP</sequence>
<evidence type="ECO:0000256" key="5">
    <source>
        <dbReference type="ARBA" id="ARBA00023069"/>
    </source>
</evidence>
<evidence type="ECO:0000256" key="1">
    <source>
        <dbReference type="ARBA" id="ARBA00004611"/>
    </source>
</evidence>
<comment type="subcellular location">
    <subcellularLocation>
        <location evidence="8">Cell projection</location>
        <location evidence="8">Kinocilium</location>
    </subcellularLocation>
    <subcellularLocation>
        <location evidence="1">Cytoplasm</location>
        <location evidence="1">Cytoskeleton</location>
        <location evidence="1">Flagellum axoneme</location>
    </subcellularLocation>
</comment>
<feature type="compositionally biased region" description="Acidic residues" evidence="11">
    <location>
        <begin position="193"/>
        <end position="209"/>
    </location>
</feature>
<evidence type="ECO:0000256" key="10">
    <source>
        <dbReference type="ARBA" id="ARBA00041080"/>
    </source>
</evidence>
<dbReference type="Proteomes" id="UP001497444">
    <property type="component" value="Chromosome 11"/>
</dbReference>
<keyword evidence="3" id="KW-0970">Cilium biogenesis/degradation</keyword>
<feature type="region of interest" description="Disordered" evidence="11">
    <location>
        <begin position="138"/>
        <end position="217"/>
    </location>
</feature>
<evidence type="ECO:0000256" key="3">
    <source>
        <dbReference type="ARBA" id="ARBA00022794"/>
    </source>
</evidence>
<organism evidence="12 13">
    <name type="scientific">Sphagnum jensenii</name>
    <dbReference type="NCBI Taxonomy" id="128206"/>
    <lineage>
        <taxon>Eukaryota</taxon>
        <taxon>Viridiplantae</taxon>
        <taxon>Streptophyta</taxon>
        <taxon>Embryophyta</taxon>
        <taxon>Bryophyta</taxon>
        <taxon>Sphagnophytina</taxon>
        <taxon>Sphagnopsida</taxon>
        <taxon>Sphagnales</taxon>
        <taxon>Sphagnaceae</taxon>
        <taxon>Sphagnum</taxon>
    </lineage>
</organism>
<evidence type="ECO:0000256" key="4">
    <source>
        <dbReference type="ARBA" id="ARBA00022846"/>
    </source>
</evidence>
<keyword evidence="13" id="KW-1185">Reference proteome</keyword>
<keyword evidence="6" id="KW-0206">Cytoskeleton</keyword>
<evidence type="ECO:0000256" key="8">
    <source>
        <dbReference type="ARBA" id="ARBA00037822"/>
    </source>
</evidence>
<dbReference type="EMBL" id="OZ020106">
    <property type="protein sequence ID" value="CAK9258314.1"/>
    <property type="molecule type" value="Genomic_DNA"/>
</dbReference>
<comment type="similarity">
    <text evidence="9">Belongs to the flagellar radial spoke RSP9 family.</text>
</comment>
<keyword evidence="4" id="KW-0282">Flagellum</keyword>
<reference evidence="12" key="1">
    <citation type="submission" date="2024-02" db="EMBL/GenBank/DDBJ databases">
        <authorList>
            <consortium name="ELIXIR-Norway"/>
            <consortium name="Elixir Norway"/>
        </authorList>
    </citation>
    <scope>NUCLEOTIDE SEQUENCE</scope>
</reference>
<evidence type="ECO:0000256" key="2">
    <source>
        <dbReference type="ARBA" id="ARBA00022490"/>
    </source>
</evidence>
<evidence type="ECO:0000313" key="13">
    <source>
        <dbReference type="Proteomes" id="UP001497444"/>
    </source>
</evidence>
<keyword evidence="7" id="KW-0966">Cell projection</keyword>
<dbReference type="PANTHER" id="PTHR22069">
    <property type="entry name" value="MITOCHONDRIAL RIBOSOMAL PROTEIN S18"/>
    <property type="match status" value="1"/>
</dbReference>
<evidence type="ECO:0000313" key="12">
    <source>
        <dbReference type="EMBL" id="CAK9258314.1"/>
    </source>
</evidence>
<dbReference type="InterPro" id="IPR006802">
    <property type="entry name" value="Radial_spoke"/>
</dbReference>
<evidence type="ECO:0000256" key="11">
    <source>
        <dbReference type="SAM" id="MobiDB-lite"/>
    </source>
</evidence>
<proteinExistence type="inferred from homology"/>
<gene>
    <name evidence="12" type="ORF">CSSPJE1EN1_LOCUS3792</name>
</gene>
<keyword evidence="5" id="KW-0969">Cilium</keyword>
<evidence type="ECO:0000256" key="9">
    <source>
        <dbReference type="ARBA" id="ARBA00038319"/>
    </source>
</evidence>
<dbReference type="InterPro" id="IPR055316">
    <property type="entry name" value="RSP9"/>
</dbReference>
<dbReference type="PANTHER" id="PTHR22069:SF0">
    <property type="entry name" value="RADIAL SPOKE HEAD PROTEIN 9 HOMOLOG"/>
    <property type="match status" value="1"/>
</dbReference>
<accession>A0ABP0VVG9</accession>
<evidence type="ECO:0000256" key="6">
    <source>
        <dbReference type="ARBA" id="ARBA00023212"/>
    </source>
</evidence>
<evidence type="ECO:0000256" key="7">
    <source>
        <dbReference type="ARBA" id="ARBA00023273"/>
    </source>
</evidence>
<protein>
    <recommendedName>
        <fullName evidence="10">Radial spoke head protein 9 homolog</fullName>
    </recommendedName>
</protein>